<dbReference type="Proteomes" id="UP001374584">
    <property type="component" value="Unassembled WGS sequence"/>
</dbReference>
<keyword evidence="1" id="KW-1133">Transmembrane helix</keyword>
<accession>A0AAN9RMZ1</accession>
<keyword evidence="3" id="KW-1185">Reference proteome</keyword>
<gene>
    <name evidence="2" type="ORF">VNO80_03913</name>
</gene>
<feature type="transmembrane region" description="Helical" evidence="1">
    <location>
        <begin position="93"/>
        <end position="114"/>
    </location>
</feature>
<dbReference type="PANTHER" id="PTHR33210">
    <property type="entry name" value="PROTODERMAL FACTOR 1"/>
    <property type="match status" value="1"/>
</dbReference>
<dbReference type="InterPro" id="IPR039923">
    <property type="entry name" value="Protodermal_1"/>
</dbReference>
<keyword evidence="1" id="KW-0472">Membrane</keyword>
<reference evidence="2 3" key="1">
    <citation type="submission" date="2024-01" db="EMBL/GenBank/DDBJ databases">
        <title>The genomes of 5 underutilized Papilionoideae crops provide insights into root nodulation and disease resistanc.</title>
        <authorList>
            <person name="Jiang F."/>
        </authorList>
    </citation>
    <scope>NUCLEOTIDE SEQUENCE [LARGE SCALE GENOMIC DNA]</scope>
    <source>
        <strain evidence="2">JINMINGXINNONG_FW02</strain>
        <tissue evidence="2">Leaves</tissue>
    </source>
</reference>
<keyword evidence="1" id="KW-0812">Transmembrane</keyword>
<organism evidence="2 3">
    <name type="scientific">Phaseolus coccineus</name>
    <name type="common">Scarlet runner bean</name>
    <name type="synonym">Phaseolus multiflorus</name>
    <dbReference type="NCBI Taxonomy" id="3886"/>
    <lineage>
        <taxon>Eukaryota</taxon>
        <taxon>Viridiplantae</taxon>
        <taxon>Streptophyta</taxon>
        <taxon>Embryophyta</taxon>
        <taxon>Tracheophyta</taxon>
        <taxon>Spermatophyta</taxon>
        <taxon>Magnoliopsida</taxon>
        <taxon>eudicotyledons</taxon>
        <taxon>Gunneridae</taxon>
        <taxon>Pentapetalae</taxon>
        <taxon>rosids</taxon>
        <taxon>fabids</taxon>
        <taxon>Fabales</taxon>
        <taxon>Fabaceae</taxon>
        <taxon>Papilionoideae</taxon>
        <taxon>50 kb inversion clade</taxon>
        <taxon>NPAAA clade</taxon>
        <taxon>indigoferoid/millettioid clade</taxon>
        <taxon>Phaseoleae</taxon>
        <taxon>Phaseolus</taxon>
    </lineage>
</organism>
<sequence length="241" mass="26969">MGRSFIPRIVIFNLCEIRLVHNVNVMARNHYSKNLQEAAALLEQICSSDEQTRNHENLKGGKARSEEKTLRNSKCLHVSLENRANSGSKKTRMASFCTTLLFCLLLILSLAAAAETHRIPGFLYTRSRGRCTAQFWSGRREEWPRMVPETSTVSNVFGSRVYERYRSDLTLVEATARNDEESNAFGGLVKEATAALVNSYAREGFPYKPWEVKTLVIKALVSEAAAASQANDFLLANQACS</sequence>
<evidence type="ECO:0000256" key="1">
    <source>
        <dbReference type="SAM" id="Phobius"/>
    </source>
</evidence>
<name>A0AAN9RMZ1_PHACN</name>
<evidence type="ECO:0000313" key="3">
    <source>
        <dbReference type="Proteomes" id="UP001374584"/>
    </source>
</evidence>
<proteinExistence type="predicted"/>
<dbReference type="AlphaFoldDB" id="A0AAN9RMZ1"/>
<dbReference type="PANTHER" id="PTHR33210:SF16">
    <property type="entry name" value="OS04G0517000 PROTEIN"/>
    <property type="match status" value="1"/>
</dbReference>
<evidence type="ECO:0000313" key="2">
    <source>
        <dbReference type="EMBL" id="KAK7378471.1"/>
    </source>
</evidence>
<comment type="caution">
    <text evidence="2">The sequence shown here is derived from an EMBL/GenBank/DDBJ whole genome shotgun (WGS) entry which is preliminary data.</text>
</comment>
<dbReference type="EMBL" id="JAYMYR010000002">
    <property type="protein sequence ID" value="KAK7378471.1"/>
    <property type="molecule type" value="Genomic_DNA"/>
</dbReference>
<protein>
    <submittedName>
        <fullName evidence="2">Uncharacterized protein</fullName>
    </submittedName>
</protein>